<comment type="caution">
    <text evidence="1">The sequence shown here is derived from an EMBL/GenBank/DDBJ whole genome shotgun (WGS) entry which is preliminary data.</text>
</comment>
<name>A0ACC1QJJ5_9HYPO</name>
<organism evidence="1 2">
    <name type="scientific">Lecanicillium saksenae</name>
    <dbReference type="NCBI Taxonomy" id="468837"/>
    <lineage>
        <taxon>Eukaryota</taxon>
        <taxon>Fungi</taxon>
        <taxon>Dikarya</taxon>
        <taxon>Ascomycota</taxon>
        <taxon>Pezizomycotina</taxon>
        <taxon>Sordariomycetes</taxon>
        <taxon>Hypocreomycetidae</taxon>
        <taxon>Hypocreales</taxon>
        <taxon>Cordycipitaceae</taxon>
        <taxon>Lecanicillium</taxon>
    </lineage>
</organism>
<accession>A0ACC1QJJ5</accession>
<reference evidence="1" key="1">
    <citation type="submission" date="2022-07" db="EMBL/GenBank/DDBJ databases">
        <title>Genome Sequence of Lecanicillium saksenae.</title>
        <authorList>
            <person name="Buettner E."/>
        </authorList>
    </citation>
    <scope>NUCLEOTIDE SEQUENCE</scope>
    <source>
        <strain evidence="1">VT-O1</strain>
    </source>
</reference>
<proteinExistence type="predicted"/>
<dbReference type="Proteomes" id="UP001148737">
    <property type="component" value="Unassembled WGS sequence"/>
</dbReference>
<evidence type="ECO:0000313" key="1">
    <source>
        <dbReference type="EMBL" id="KAJ3477205.1"/>
    </source>
</evidence>
<evidence type="ECO:0000313" key="2">
    <source>
        <dbReference type="Proteomes" id="UP001148737"/>
    </source>
</evidence>
<sequence>MTPLSSPALTPIRHPTIYTVPAPTIHQDPSGPTPSLARPPVGTWLTPSGLPSASLPLCLLSLSFYLPPLSLRVPFALFLLLLAPYYQRNALLLLPNSTSFVRRQHTRHEQTSIESQPPSSHTTAAKRAFVIHTLNLTCKPTTPLPTLPAPVNYTARSVSSLYSRSLLSLSLSLSPSALPSMPTLIPAPSAGSPPSNTGPGALGPGLLQPSQLMTT</sequence>
<protein>
    <submittedName>
        <fullName evidence="1">Uncharacterized protein</fullName>
    </submittedName>
</protein>
<keyword evidence="2" id="KW-1185">Reference proteome</keyword>
<dbReference type="EMBL" id="JANAKD010001685">
    <property type="protein sequence ID" value="KAJ3477205.1"/>
    <property type="molecule type" value="Genomic_DNA"/>
</dbReference>
<gene>
    <name evidence="1" type="ORF">NLG97_g8900</name>
</gene>